<sequence>MLPTTETCDNGGNCYPKLLEATEEFKEILGGQECLEVDDDDETFSQVNTGYYSLPIIQKKPQPQPLPLPQCHKEKTNLILHLLNSLSSEEGNDIKVLSRLLYALSSIVRGNKAAMKIVNENDGLSLLAILCKKLEDDEVRVKCALFITDFIDPNMVAKAGESDDVILYDLGVNYFNLLQLIILVIMTNYDDDDDDIINNEKLPELA</sequence>
<dbReference type="AlphaFoldDB" id="A0A397I2L3"/>
<dbReference type="InterPro" id="IPR016024">
    <property type="entry name" value="ARM-type_fold"/>
</dbReference>
<dbReference type="SUPFAM" id="SSF48371">
    <property type="entry name" value="ARM repeat"/>
    <property type="match status" value="1"/>
</dbReference>
<accession>A0A397I2L3</accession>
<dbReference type="Gene3D" id="1.25.10.10">
    <property type="entry name" value="Leucine-rich Repeat Variant"/>
    <property type="match status" value="1"/>
</dbReference>
<dbReference type="InterPro" id="IPR011989">
    <property type="entry name" value="ARM-like"/>
</dbReference>
<comment type="caution">
    <text evidence="1">The sequence shown here is derived from an EMBL/GenBank/DDBJ whole genome shotgun (WGS) entry which is preliminary data.</text>
</comment>
<organism evidence="1 2">
    <name type="scientific">Diversispora epigaea</name>
    <dbReference type="NCBI Taxonomy" id="1348612"/>
    <lineage>
        <taxon>Eukaryota</taxon>
        <taxon>Fungi</taxon>
        <taxon>Fungi incertae sedis</taxon>
        <taxon>Mucoromycota</taxon>
        <taxon>Glomeromycotina</taxon>
        <taxon>Glomeromycetes</taxon>
        <taxon>Diversisporales</taxon>
        <taxon>Diversisporaceae</taxon>
        <taxon>Diversispora</taxon>
    </lineage>
</organism>
<gene>
    <name evidence="1" type="ORF">Glove_300g38</name>
</gene>
<proteinExistence type="predicted"/>
<dbReference type="Proteomes" id="UP000266861">
    <property type="component" value="Unassembled WGS sequence"/>
</dbReference>
<protein>
    <submittedName>
        <fullName evidence="1">Uncharacterized protein</fullName>
    </submittedName>
</protein>
<evidence type="ECO:0000313" key="2">
    <source>
        <dbReference type="Proteomes" id="UP000266861"/>
    </source>
</evidence>
<dbReference type="EMBL" id="PQFF01000274">
    <property type="protein sequence ID" value="RHZ67634.1"/>
    <property type="molecule type" value="Genomic_DNA"/>
</dbReference>
<keyword evidence="2" id="KW-1185">Reference proteome</keyword>
<dbReference type="OrthoDB" id="448649at2759"/>
<reference evidence="1 2" key="1">
    <citation type="submission" date="2018-08" db="EMBL/GenBank/DDBJ databases">
        <title>Genome and evolution of the arbuscular mycorrhizal fungus Diversispora epigaea (formerly Glomus versiforme) and its bacterial endosymbionts.</title>
        <authorList>
            <person name="Sun X."/>
            <person name="Fei Z."/>
            <person name="Harrison M."/>
        </authorList>
    </citation>
    <scope>NUCLEOTIDE SEQUENCE [LARGE SCALE GENOMIC DNA]</scope>
    <source>
        <strain evidence="1 2">IT104</strain>
    </source>
</reference>
<evidence type="ECO:0000313" key="1">
    <source>
        <dbReference type="EMBL" id="RHZ67634.1"/>
    </source>
</evidence>
<name>A0A397I2L3_9GLOM</name>